<proteinExistence type="predicted"/>
<dbReference type="InterPro" id="IPR021558">
    <property type="entry name" value="MazE-like"/>
</dbReference>
<name>A0A139STI2_9BACT</name>
<organism evidence="1 2">
    <name type="scientific">Cephaloticoccus primus</name>
    <dbReference type="NCBI Taxonomy" id="1548207"/>
    <lineage>
        <taxon>Bacteria</taxon>
        <taxon>Pseudomonadati</taxon>
        <taxon>Verrucomicrobiota</taxon>
        <taxon>Opitutia</taxon>
        <taxon>Opitutales</taxon>
        <taxon>Opitutaceae</taxon>
        <taxon>Cephaloticoccus</taxon>
    </lineage>
</organism>
<evidence type="ECO:0000313" key="1">
    <source>
        <dbReference type="EMBL" id="KXU37741.1"/>
    </source>
</evidence>
<sequence>MNDTAGITIKIPPQPRRRSHFGNVKLRPYVLWLPDVDDPAFDEAMRRSAESAVAALKNSQEEQEVMRWCEAAAAESLKDEPPYDWGDANERLA</sequence>
<dbReference type="AlphaFoldDB" id="A0A139STI2"/>
<evidence type="ECO:0000313" key="2">
    <source>
        <dbReference type="Proteomes" id="UP000070058"/>
    </source>
</evidence>
<protein>
    <recommendedName>
        <fullName evidence="3">DUF3018 domain-containing protein</fullName>
    </recommendedName>
</protein>
<evidence type="ECO:0008006" key="3">
    <source>
        <dbReference type="Google" id="ProtNLM"/>
    </source>
</evidence>
<dbReference type="EMBL" id="LSZQ01000012">
    <property type="protein sequence ID" value="KXU37741.1"/>
    <property type="molecule type" value="Genomic_DNA"/>
</dbReference>
<accession>A0A139STI2</accession>
<dbReference type="OrthoDB" id="3734119at2"/>
<dbReference type="Pfam" id="PF11455">
    <property type="entry name" value="MazE-like"/>
    <property type="match status" value="1"/>
</dbReference>
<dbReference type="Proteomes" id="UP000070058">
    <property type="component" value="Unassembled WGS sequence"/>
</dbReference>
<comment type="caution">
    <text evidence="1">The sequence shown here is derived from an EMBL/GenBank/DDBJ whole genome shotgun (WGS) entry which is preliminary data.</text>
</comment>
<dbReference type="RefSeq" id="WP_068628654.1">
    <property type="nucleotide sequence ID" value="NZ_LSZQ01000012.1"/>
</dbReference>
<gene>
    <name evidence="1" type="ORF">AXK11_00505</name>
</gene>
<reference evidence="2" key="1">
    <citation type="submission" date="2016-02" db="EMBL/GenBank/DDBJ databases">
        <authorList>
            <person name="Sanders J.G."/>
            <person name="Lin J.Y."/>
            <person name="Wertz J.T."/>
            <person name="Russell J.A."/>
            <person name="Moreau C.S."/>
            <person name="Powell S."/>
        </authorList>
    </citation>
    <scope>NUCLEOTIDE SEQUENCE [LARGE SCALE GENOMIC DNA]</scope>
    <source>
        <strain evidence="2">CAG34</strain>
    </source>
</reference>
<keyword evidence="2" id="KW-1185">Reference proteome</keyword>